<dbReference type="HOGENOM" id="CLU_2481709_0_0_5"/>
<evidence type="ECO:0000313" key="2">
    <source>
        <dbReference type="Proteomes" id="UP000033200"/>
    </source>
</evidence>
<dbReference type="AlphaFoldDB" id="A0A097ECL6"/>
<dbReference type="Proteomes" id="UP000033200">
    <property type="component" value="Chromosome"/>
</dbReference>
<dbReference type="EMBL" id="CP009571">
    <property type="protein sequence ID" value="AIT05315.1"/>
    <property type="molecule type" value="Genomic_DNA"/>
</dbReference>
<protein>
    <submittedName>
        <fullName evidence="1">Uncharacterized protein</fullName>
    </submittedName>
</protein>
<accession>A0A097ECL6</accession>
<name>A0A097ECL6_9SPHN</name>
<organism evidence="1 2">
    <name type="scientific">Sphingomonas taxi</name>
    <dbReference type="NCBI Taxonomy" id="1549858"/>
    <lineage>
        <taxon>Bacteria</taxon>
        <taxon>Pseudomonadati</taxon>
        <taxon>Pseudomonadota</taxon>
        <taxon>Alphaproteobacteria</taxon>
        <taxon>Sphingomonadales</taxon>
        <taxon>Sphingomonadaceae</taxon>
        <taxon>Sphingomonas</taxon>
    </lineage>
</organism>
<evidence type="ECO:0000313" key="1">
    <source>
        <dbReference type="EMBL" id="AIT05315.1"/>
    </source>
</evidence>
<reference evidence="1 2" key="1">
    <citation type="submission" date="2014-09" db="EMBL/GenBank/DDBJ databases">
        <title>Using Illumina technology Improving SMRT sequencing Genome Assembly by RASTools.</title>
        <authorList>
            <person name="Zhou Y."/>
            <person name="Ma T."/>
            <person name="Liu T."/>
        </authorList>
    </citation>
    <scope>NUCLEOTIDE SEQUENCE [LARGE SCALE GENOMIC DNA]</scope>
    <source>
        <strain evidence="1 2">ATCC 55669</strain>
    </source>
</reference>
<keyword evidence="2" id="KW-1185">Reference proteome</keyword>
<proteinExistence type="predicted"/>
<dbReference type="eggNOG" id="ENOG5031BYC">
    <property type="taxonomic scope" value="Bacteria"/>
</dbReference>
<sequence>MSRHQRIIIDLSLHILRAAAARSDKGKVDTIEVRLALRCLVTHCPERWPLDMFWNSAGTDHDIGRAQGCTAALNGIVRQIEGATHTN</sequence>
<dbReference type="STRING" id="1549858.MC45_01570"/>
<dbReference type="KEGG" id="stax:MC45_01570"/>
<gene>
    <name evidence="1" type="ORF">MC45_01570</name>
</gene>
<dbReference type="RefSeq" id="WP_038658688.1">
    <property type="nucleotide sequence ID" value="NZ_CP009571.1"/>
</dbReference>